<dbReference type="STRING" id="590652.BST39_13675"/>
<accession>A0A1X0I9X7</accession>
<feature type="compositionally biased region" description="Pro residues" evidence="1">
    <location>
        <begin position="449"/>
        <end position="503"/>
    </location>
</feature>
<evidence type="ECO:0000259" key="2">
    <source>
        <dbReference type="Pfam" id="PF14021"/>
    </source>
</evidence>
<proteinExistence type="predicted"/>
<dbReference type="GO" id="GO:0016740">
    <property type="term" value="F:transferase activity"/>
    <property type="evidence" value="ECO:0007669"/>
    <property type="project" value="UniProtKB-KW"/>
</dbReference>
<dbReference type="OrthoDB" id="4752312at2"/>
<dbReference type="Pfam" id="PF14021">
    <property type="entry name" value="TNT"/>
    <property type="match status" value="1"/>
</dbReference>
<evidence type="ECO:0000313" key="3">
    <source>
        <dbReference type="EMBL" id="ORB40371.1"/>
    </source>
</evidence>
<dbReference type="PANTHER" id="PTHR45725">
    <property type="entry name" value="FORMIN HOMOLOGY 2 FAMILY MEMBER"/>
    <property type="match status" value="1"/>
</dbReference>
<dbReference type="InterPro" id="IPR051425">
    <property type="entry name" value="Formin_Homology"/>
</dbReference>
<dbReference type="RefSeq" id="WP_083172299.1">
    <property type="nucleotide sequence ID" value="NZ_AP022619.1"/>
</dbReference>
<dbReference type="PANTHER" id="PTHR45725:SF1">
    <property type="entry name" value="DISHEVELLED ASSOCIATED ACTIVATOR OF MORPHOGENESIS, ISOFORM D"/>
    <property type="match status" value="1"/>
</dbReference>
<evidence type="ECO:0000313" key="4">
    <source>
        <dbReference type="Proteomes" id="UP000192513"/>
    </source>
</evidence>
<feature type="compositionally biased region" description="Basic and acidic residues" evidence="1">
    <location>
        <begin position="643"/>
        <end position="653"/>
    </location>
</feature>
<name>A0A1X0I9X7_9MYCO</name>
<feature type="compositionally biased region" description="Pro residues" evidence="1">
    <location>
        <begin position="576"/>
        <end position="589"/>
    </location>
</feature>
<dbReference type="GO" id="GO:0050135">
    <property type="term" value="F:NADP+ nucleosidase activity"/>
    <property type="evidence" value="ECO:0007669"/>
    <property type="project" value="InterPro"/>
</dbReference>
<feature type="domain" description="TNT" evidence="2">
    <location>
        <begin position="752"/>
        <end position="850"/>
    </location>
</feature>
<keyword evidence="3" id="KW-0808">Transferase</keyword>
<dbReference type="AlphaFoldDB" id="A0A1X0I9X7"/>
<comment type="caution">
    <text evidence="3">The sequence shown here is derived from an EMBL/GenBank/DDBJ whole genome shotgun (WGS) entry which is preliminary data.</text>
</comment>
<dbReference type="EMBL" id="MVIE01000015">
    <property type="protein sequence ID" value="ORB40371.1"/>
    <property type="molecule type" value="Genomic_DNA"/>
</dbReference>
<dbReference type="Proteomes" id="UP000192513">
    <property type="component" value="Unassembled WGS sequence"/>
</dbReference>
<dbReference type="InterPro" id="IPR025331">
    <property type="entry name" value="TNT"/>
</dbReference>
<organism evidence="3 4">
    <name type="scientific">Mycobacterium paraseoulense</name>
    <dbReference type="NCBI Taxonomy" id="590652"/>
    <lineage>
        <taxon>Bacteria</taxon>
        <taxon>Bacillati</taxon>
        <taxon>Actinomycetota</taxon>
        <taxon>Actinomycetes</taxon>
        <taxon>Mycobacteriales</taxon>
        <taxon>Mycobacteriaceae</taxon>
        <taxon>Mycobacterium</taxon>
    </lineage>
</organism>
<feature type="compositionally biased region" description="Low complexity" evidence="1">
    <location>
        <begin position="618"/>
        <end position="627"/>
    </location>
</feature>
<keyword evidence="4" id="KW-1185">Reference proteome</keyword>
<protein>
    <submittedName>
        <fullName evidence="3">NAD(+)--arginine ADP-ribosyltransferase</fullName>
    </submittedName>
</protein>
<feature type="region of interest" description="Disordered" evidence="1">
    <location>
        <begin position="437"/>
        <end position="676"/>
    </location>
</feature>
<evidence type="ECO:0000256" key="1">
    <source>
        <dbReference type="SAM" id="MobiDB-lite"/>
    </source>
</evidence>
<feature type="compositionally biased region" description="Low complexity" evidence="1">
    <location>
        <begin position="565"/>
        <end position="575"/>
    </location>
</feature>
<gene>
    <name evidence="3" type="ORF">BST39_13675</name>
</gene>
<feature type="compositionally biased region" description="Pro residues" evidence="1">
    <location>
        <begin position="552"/>
        <end position="564"/>
    </location>
</feature>
<sequence length="851" mass="87385">MAPLACDPVALDRAGATVLATGESLGSVISSLTAALAGSAGMAGDDPVGAALGRKYDGAAAKLLEAMAGTRSGLCSIGDGVRVSAHNYALAEAMSDVTGQAAGLPTPQVTAPLTVGAKPPSAVGAGSSAPAGWSWVAPYIGMIWPTGDSAKLRAAAAAWTTAGVNFMTTEIAAGGGTMAAIGAQQIPEAAAINKALADASDATINVARQCQEIAAQLTGYAAKIDRVHAAILDLLSRICDPMTGIKEVWEWLTDEDEDEIKRIADDIRTVIGNFAQEAETLGNQINAAMTAAVATAEAMGRWTGKEWDHFLHGTSVGRVLNHVGQSLKGVGVEGYGFLEDLQKFSLNRLQTDPVGFAKDGADMVAGELPLVGLGPDGGPGVVESWKALGKQVTHWDEWAEHPDEAFGKTLFDLGTLALPGGPLSKLGKLGRGLGDVVRGARTPRLPDGVKPPPVKPPAESPPAAPKPPESGQPAPPGKPEPGKPAPPAAGKPAPGPADGPLPHSPTESKPPVGEGPRSGEPKPAGVPSEPGGRPPVPAPAEQTPLPHSKPAEPAPAHAPPPPGGEPAAPAPGAGLPSPPEPHLPAPPSVPMGGAPAEVPPGLGEVPHGGEPGGHPPEIHGGAPHDGGPLPGDGGSTHPPGEGGPHDADSRGQHDGIPSDDPADSHVPHTTPSDLPPWRQAQLTLAESPERLVQDLIEHGCPRDLAESALRSPYSGMSTQDILDNFWNHAEGTWKWPPENGFADGKWETARSIPKNMWLDRIGEVSNQRGDFMGAVGDSYPERGLAPGSSGDYNRFQGTGKELPADWEVRYGNVAEAFGQPGGGIQWVVYDTKNKITVLIDTLLEDGYLRRP</sequence>
<reference evidence="3 4" key="1">
    <citation type="submission" date="2017-02" db="EMBL/GenBank/DDBJ databases">
        <title>The new phylogeny of genus Mycobacterium.</title>
        <authorList>
            <person name="Tortoli E."/>
            <person name="Trovato A."/>
            <person name="Cirillo D.M."/>
        </authorList>
    </citation>
    <scope>NUCLEOTIDE SEQUENCE [LARGE SCALE GENOMIC DNA]</scope>
    <source>
        <strain evidence="3 4">DSM 45000</strain>
    </source>
</reference>